<gene>
    <name evidence="2" type="ORF">PLEPLA_LOCUS11081</name>
</gene>
<evidence type="ECO:0000313" key="3">
    <source>
        <dbReference type="Proteomes" id="UP001153269"/>
    </source>
</evidence>
<organism evidence="2 3">
    <name type="scientific">Pleuronectes platessa</name>
    <name type="common">European plaice</name>
    <dbReference type="NCBI Taxonomy" id="8262"/>
    <lineage>
        <taxon>Eukaryota</taxon>
        <taxon>Metazoa</taxon>
        <taxon>Chordata</taxon>
        <taxon>Craniata</taxon>
        <taxon>Vertebrata</taxon>
        <taxon>Euteleostomi</taxon>
        <taxon>Actinopterygii</taxon>
        <taxon>Neopterygii</taxon>
        <taxon>Teleostei</taxon>
        <taxon>Neoteleostei</taxon>
        <taxon>Acanthomorphata</taxon>
        <taxon>Carangaria</taxon>
        <taxon>Pleuronectiformes</taxon>
        <taxon>Pleuronectoidei</taxon>
        <taxon>Pleuronectidae</taxon>
        <taxon>Pleuronectes</taxon>
    </lineage>
</organism>
<evidence type="ECO:0000256" key="1">
    <source>
        <dbReference type="SAM" id="Phobius"/>
    </source>
</evidence>
<protein>
    <submittedName>
        <fullName evidence="2">Uncharacterized protein</fullName>
    </submittedName>
</protein>
<name>A0A9N7U4F0_PLEPL</name>
<proteinExistence type="predicted"/>
<keyword evidence="1" id="KW-0472">Membrane</keyword>
<feature type="transmembrane region" description="Helical" evidence="1">
    <location>
        <begin position="6"/>
        <end position="28"/>
    </location>
</feature>
<dbReference type="EMBL" id="CADEAL010000638">
    <property type="protein sequence ID" value="CAB1423163.1"/>
    <property type="molecule type" value="Genomic_DNA"/>
</dbReference>
<sequence>MEEGSSGGGVVVVVVVVVVWGGFDTGVLNKERLSRHTKGQVSCGLKVAAVLGTQRWKQTIAEASSSEDLEKLHRCYVYTRSLLFQFDVLFGLKTLVLLDGQKMKERKYHGSYQSRLDLAVSFKKALIT</sequence>
<dbReference type="Proteomes" id="UP001153269">
    <property type="component" value="Unassembled WGS sequence"/>
</dbReference>
<dbReference type="AlphaFoldDB" id="A0A9N7U4F0"/>
<keyword evidence="1" id="KW-1133">Transmembrane helix</keyword>
<evidence type="ECO:0000313" key="2">
    <source>
        <dbReference type="EMBL" id="CAB1423163.1"/>
    </source>
</evidence>
<keyword evidence="1" id="KW-0812">Transmembrane</keyword>
<reference evidence="2" key="1">
    <citation type="submission" date="2020-03" db="EMBL/GenBank/DDBJ databases">
        <authorList>
            <person name="Weist P."/>
        </authorList>
    </citation>
    <scope>NUCLEOTIDE SEQUENCE</scope>
</reference>
<comment type="caution">
    <text evidence="2">The sequence shown here is derived from an EMBL/GenBank/DDBJ whole genome shotgun (WGS) entry which is preliminary data.</text>
</comment>
<keyword evidence="3" id="KW-1185">Reference proteome</keyword>
<accession>A0A9N7U4F0</accession>